<keyword evidence="3 4" id="KW-0378">Hydrolase</keyword>
<accession>A0A1H7HEM5</accession>
<dbReference type="InterPro" id="IPR030048">
    <property type="entry name" value="SurE"/>
</dbReference>
<dbReference type="GO" id="GO:0005737">
    <property type="term" value="C:cytoplasm"/>
    <property type="evidence" value="ECO:0007669"/>
    <property type="project" value="UniProtKB-SubCell"/>
</dbReference>
<dbReference type="OrthoDB" id="26873at2157"/>
<feature type="binding site" evidence="4">
    <location>
        <position position="8"/>
    </location>
    <ligand>
        <name>a divalent metal cation</name>
        <dbReference type="ChEBI" id="CHEBI:60240"/>
    </ligand>
</feature>
<dbReference type="EMBL" id="FOAK01000002">
    <property type="protein sequence ID" value="SEK48157.1"/>
    <property type="molecule type" value="Genomic_DNA"/>
</dbReference>
<evidence type="ECO:0000313" key="7">
    <source>
        <dbReference type="Proteomes" id="UP000199506"/>
    </source>
</evidence>
<evidence type="ECO:0000259" key="5">
    <source>
        <dbReference type="Pfam" id="PF01975"/>
    </source>
</evidence>
<reference evidence="6 7" key="1">
    <citation type="submission" date="2016-10" db="EMBL/GenBank/DDBJ databases">
        <authorList>
            <person name="de Groot N.N."/>
        </authorList>
    </citation>
    <scope>NUCLEOTIDE SEQUENCE [LARGE SCALE GENOMIC DNA]</scope>
    <source>
        <strain evidence="6 7">DSM 11978</strain>
    </source>
</reference>
<dbReference type="PANTHER" id="PTHR30457:SF0">
    <property type="entry name" value="PHOSPHATASE, PUTATIVE (AFU_ORTHOLOGUE AFUA_4G01070)-RELATED"/>
    <property type="match status" value="1"/>
</dbReference>
<dbReference type="InterPro" id="IPR036523">
    <property type="entry name" value="SurE-like_sf"/>
</dbReference>
<dbReference type="GO" id="GO:0046872">
    <property type="term" value="F:metal ion binding"/>
    <property type="evidence" value="ECO:0007669"/>
    <property type="project" value="UniProtKB-UniRule"/>
</dbReference>
<feature type="binding site" evidence="4">
    <location>
        <position position="39"/>
    </location>
    <ligand>
        <name>a divalent metal cation</name>
        <dbReference type="ChEBI" id="CHEBI:60240"/>
    </ligand>
</feature>
<proteinExistence type="inferred from homology"/>
<dbReference type="SUPFAM" id="SSF64167">
    <property type="entry name" value="SurE-like"/>
    <property type="match status" value="1"/>
</dbReference>
<dbReference type="HAMAP" id="MF_00060">
    <property type="entry name" value="SurE"/>
    <property type="match status" value="1"/>
</dbReference>
<feature type="binding site" evidence="4">
    <location>
        <position position="95"/>
    </location>
    <ligand>
        <name>a divalent metal cation</name>
        <dbReference type="ChEBI" id="CHEBI:60240"/>
    </ligand>
</feature>
<comment type="function">
    <text evidence="4">Nucleotidase that shows phosphatase activity on nucleoside 5'-monophosphates.</text>
</comment>
<dbReference type="Pfam" id="PF01975">
    <property type="entry name" value="SurE"/>
    <property type="match status" value="1"/>
</dbReference>
<dbReference type="EC" id="3.1.3.5" evidence="4"/>
<evidence type="ECO:0000256" key="3">
    <source>
        <dbReference type="ARBA" id="ARBA00022801"/>
    </source>
</evidence>
<comment type="cofactor">
    <cofactor evidence="4">
        <name>a divalent metal cation</name>
        <dbReference type="ChEBI" id="CHEBI:60240"/>
    </cofactor>
    <text evidence="4">Binds 1 divalent metal cation per subunit.</text>
</comment>
<gene>
    <name evidence="4" type="primary">surE</name>
    <name evidence="6" type="ORF">SAMN05216439_1022</name>
</gene>
<sequence length="275" mass="30281">MNILISNDDGVNAAGILAAKQAVEDLANVYVVAPDKNNSSVGRRISLFKHLKIDSCELEDGSPACSVSGSPADAVIVGADYIMDEKPDLVITGINQGLNISCDITSSGTVCAALEAVSLGIPAIAVSLFIDPKTSYKQDENGEWYMDYDFNFAKKVLHDLVLKIIDEGFPKGVDLFNLNIPTNYKSQEVKITYLSHKMIDKKVIDNTNEEKKELFNYPLDENQESDDLIMIASDLIKEYEEGSDGYALLVEKCPSLTPLNVNMTSKKLNWQLNFK</sequence>
<keyword evidence="4" id="KW-0963">Cytoplasm</keyword>
<evidence type="ECO:0000256" key="4">
    <source>
        <dbReference type="HAMAP-Rule" id="MF_00060"/>
    </source>
</evidence>
<name>A0A1H7HEM5_9EURY</name>
<dbReference type="PANTHER" id="PTHR30457">
    <property type="entry name" value="5'-NUCLEOTIDASE SURE"/>
    <property type="match status" value="1"/>
</dbReference>
<evidence type="ECO:0000313" key="6">
    <source>
        <dbReference type="EMBL" id="SEK48157.1"/>
    </source>
</evidence>
<feature type="domain" description="Survival protein SurE-like phosphatase/nucleotidase" evidence="5">
    <location>
        <begin position="3"/>
        <end position="198"/>
    </location>
</feature>
<comment type="similarity">
    <text evidence="1 4">Belongs to the SurE nucleotidase family.</text>
</comment>
<dbReference type="Gene3D" id="3.40.1210.10">
    <property type="entry name" value="Survival protein SurE-like phosphatase/nucleotidase"/>
    <property type="match status" value="1"/>
</dbReference>
<evidence type="ECO:0000256" key="2">
    <source>
        <dbReference type="ARBA" id="ARBA00022723"/>
    </source>
</evidence>
<dbReference type="STRING" id="190974.SAMN05216439_1022"/>
<dbReference type="AlphaFoldDB" id="A0A1H7HEM5"/>
<evidence type="ECO:0000256" key="1">
    <source>
        <dbReference type="ARBA" id="ARBA00011062"/>
    </source>
</evidence>
<organism evidence="6 7">
    <name type="scientific">Methanobrevibacter gottschalkii</name>
    <dbReference type="NCBI Taxonomy" id="190974"/>
    <lineage>
        <taxon>Archaea</taxon>
        <taxon>Methanobacteriati</taxon>
        <taxon>Methanobacteriota</taxon>
        <taxon>Methanomada group</taxon>
        <taxon>Methanobacteria</taxon>
        <taxon>Methanobacteriales</taxon>
        <taxon>Methanobacteriaceae</taxon>
        <taxon>Methanobrevibacter</taxon>
    </lineage>
</organism>
<keyword evidence="2 4" id="KW-0479">Metal-binding</keyword>
<comment type="subcellular location">
    <subcellularLocation>
        <location evidence="4">Cytoplasm</location>
    </subcellularLocation>
</comment>
<feature type="binding site" evidence="4">
    <location>
        <position position="9"/>
    </location>
    <ligand>
        <name>a divalent metal cation</name>
        <dbReference type="ChEBI" id="CHEBI:60240"/>
    </ligand>
</feature>
<comment type="catalytic activity">
    <reaction evidence="4">
        <text>a ribonucleoside 5'-phosphate + H2O = a ribonucleoside + phosphate</text>
        <dbReference type="Rhea" id="RHEA:12484"/>
        <dbReference type="ChEBI" id="CHEBI:15377"/>
        <dbReference type="ChEBI" id="CHEBI:18254"/>
        <dbReference type="ChEBI" id="CHEBI:43474"/>
        <dbReference type="ChEBI" id="CHEBI:58043"/>
        <dbReference type="EC" id="3.1.3.5"/>
    </reaction>
</comment>
<dbReference type="InterPro" id="IPR002828">
    <property type="entry name" value="SurE-like_Pase/nucleotidase"/>
</dbReference>
<dbReference type="NCBIfam" id="TIGR00087">
    <property type="entry name" value="surE"/>
    <property type="match status" value="1"/>
</dbReference>
<dbReference type="GO" id="GO:0008253">
    <property type="term" value="F:5'-nucleotidase activity"/>
    <property type="evidence" value="ECO:0007669"/>
    <property type="project" value="UniProtKB-UniRule"/>
</dbReference>
<dbReference type="GO" id="GO:0000166">
    <property type="term" value="F:nucleotide binding"/>
    <property type="evidence" value="ECO:0007669"/>
    <property type="project" value="UniProtKB-KW"/>
</dbReference>
<dbReference type="RefSeq" id="WP_091698887.1">
    <property type="nucleotide sequence ID" value="NZ_FOAK01000002.1"/>
</dbReference>
<protein>
    <recommendedName>
        <fullName evidence="4">5'-nucleotidase SurE</fullName>
        <ecNumber evidence="4">3.1.3.5</ecNumber>
    </recommendedName>
    <alternativeName>
        <fullName evidence="4">Nucleoside 5'-monophosphate phosphohydrolase</fullName>
    </alternativeName>
</protein>
<keyword evidence="4" id="KW-0547">Nucleotide-binding</keyword>
<dbReference type="Proteomes" id="UP000199506">
    <property type="component" value="Unassembled WGS sequence"/>
</dbReference>